<evidence type="ECO:0000313" key="2">
    <source>
        <dbReference type="Proteomes" id="UP000238479"/>
    </source>
</evidence>
<proteinExistence type="predicted"/>
<keyword evidence="2" id="KW-1185">Reference proteome</keyword>
<name>A0A2P6RXE5_ROSCH</name>
<organism evidence="1 2">
    <name type="scientific">Rosa chinensis</name>
    <name type="common">China rose</name>
    <dbReference type="NCBI Taxonomy" id="74649"/>
    <lineage>
        <taxon>Eukaryota</taxon>
        <taxon>Viridiplantae</taxon>
        <taxon>Streptophyta</taxon>
        <taxon>Embryophyta</taxon>
        <taxon>Tracheophyta</taxon>
        <taxon>Spermatophyta</taxon>
        <taxon>Magnoliopsida</taxon>
        <taxon>eudicotyledons</taxon>
        <taxon>Gunneridae</taxon>
        <taxon>Pentapetalae</taxon>
        <taxon>rosids</taxon>
        <taxon>fabids</taxon>
        <taxon>Rosales</taxon>
        <taxon>Rosaceae</taxon>
        <taxon>Rosoideae</taxon>
        <taxon>Rosoideae incertae sedis</taxon>
        <taxon>Rosa</taxon>
    </lineage>
</organism>
<dbReference type="AlphaFoldDB" id="A0A2P6RXE5"/>
<comment type="caution">
    <text evidence="1">The sequence shown here is derived from an EMBL/GenBank/DDBJ whole genome shotgun (WGS) entry which is preliminary data.</text>
</comment>
<accession>A0A2P6RXE5</accession>
<sequence length="111" mass="12737">MFVFQNMHSVSYRPLLPLDLIHLWPPFAVVFDNWHVFGLNFPLVAKNSIIIVSLFDDYFYAAFQPPMHEAERFSWSSLGGEDCDKTNCEELIDCLVSPWGLFLLCISASCT</sequence>
<dbReference type="Gramene" id="PRQ51076">
    <property type="protein sequence ID" value="PRQ51076"/>
    <property type="gene ID" value="RchiOBHm_Chr2g0140311"/>
</dbReference>
<dbReference type="Proteomes" id="UP000238479">
    <property type="component" value="Chromosome 2"/>
</dbReference>
<gene>
    <name evidence="1" type="ORF">RchiOBHm_Chr2g0140311</name>
</gene>
<dbReference type="EMBL" id="PDCK01000040">
    <property type="protein sequence ID" value="PRQ51076.1"/>
    <property type="molecule type" value="Genomic_DNA"/>
</dbReference>
<reference evidence="1 2" key="1">
    <citation type="journal article" date="2018" name="Nat. Genet.">
        <title>The Rosa genome provides new insights in the design of modern roses.</title>
        <authorList>
            <person name="Bendahmane M."/>
        </authorList>
    </citation>
    <scope>NUCLEOTIDE SEQUENCE [LARGE SCALE GENOMIC DNA]</scope>
    <source>
        <strain evidence="2">cv. Old Blush</strain>
    </source>
</reference>
<protein>
    <submittedName>
        <fullName evidence="1">Uncharacterized protein</fullName>
    </submittedName>
</protein>
<evidence type="ECO:0000313" key="1">
    <source>
        <dbReference type="EMBL" id="PRQ51076.1"/>
    </source>
</evidence>